<comment type="caution">
    <text evidence="3">The sequence shown here is derived from an EMBL/GenBank/DDBJ whole genome shotgun (WGS) entry which is preliminary data.</text>
</comment>
<feature type="chain" id="PRO_5012062370" evidence="2">
    <location>
        <begin position="19"/>
        <end position="196"/>
    </location>
</feature>
<sequence length="196" mass="20849">MPRFVLLFGALMGFAACASPDISEPTVVSLGAGAIDVRFYPLPLEPGDRVEFTAGRVRLSSALMNDGRHHVLLSAPNREVVRVTGLSRGVPQYSRFLGDAEEADETPDGGSTTDGPTSVHRETHCTPTSCTEIIEYDYDAVPGDGSGDASKAGGHTDWVPGGESAAVRIDRLRYELRGRAAGDARLIAPSDPKLLR</sequence>
<name>A0A259TUS3_9BACT</name>
<dbReference type="InParanoid" id="A0A259TUS3"/>
<keyword evidence="2" id="KW-0732">Signal</keyword>
<gene>
    <name evidence="3" type="ORF">BSZ36_17385</name>
</gene>
<evidence type="ECO:0000313" key="4">
    <source>
        <dbReference type="Proteomes" id="UP000216446"/>
    </source>
</evidence>
<dbReference type="Proteomes" id="UP000216446">
    <property type="component" value="Unassembled WGS sequence"/>
</dbReference>
<evidence type="ECO:0000256" key="1">
    <source>
        <dbReference type="SAM" id="MobiDB-lite"/>
    </source>
</evidence>
<keyword evidence="4" id="KW-1185">Reference proteome</keyword>
<dbReference type="PROSITE" id="PS51257">
    <property type="entry name" value="PROKAR_LIPOPROTEIN"/>
    <property type="match status" value="1"/>
</dbReference>
<dbReference type="EMBL" id="MQWB01000010">
    <property type="protein sequence ID" value="OZC01450.1"/>
    <property type="molecule type" value="Genomic_DNA"/>
</dbReference>
<protein>
    <submittedName>
        <fullName evidence="3">Uncharacterized protein</fullName>
    </submittedName>
</protein>
<organism evidence="3 4">
    <name type="scientific">Rubricoccus marinus</name>
    <dbReference type="NCBI Taxonomy" id="716817"/>
    <lineage>
        <taxon>Bacteria</taxon>
        <taxon>Pseudomonadati</taxon>
        <taxon>Rhodothermota</taxon>
        <taxon>Rhodothermia</taxon>
        <taxon>Rhodothermales</taxon>
        <taxon>Rubricoccaceae</taxon>
        <taxon>Rubricoccus</taxon>
    </lineage>
</organism>
<dbReference type="AlphaFoldDB" id="A0A259TUS3"/>
<evidence type="ECO:0000313" key="3">
    <source>
        <dbReference type="EMBL" id="OZC01450.1"/>
    </source>
</evidence>
<feature type="compositionally biased region" description="Low complexity" evidence="1">
    <location>
        <begin position="108"/>
        <end position="118"/>
    </location>
</feature>
<feature type="region of interest" description="Disordered" evidence="1">
    <location>
        <begin position="95"/>
        <end position="125"/>
    </location>
</feature>
<evidence type="ECO:0000256" key="2">
    <source>
        <dbReference type="SAM" id="SignalP"/>
    </source>
</evidence>
<dbReference type="RefSeq" id="WP_094551593.1">
    <property type="nucleotide sequence ID" value="NZ_MQWB01000010.1"/>
</dbReference>
<proteinExistence type="predicted"/>
<accession>A0A259TUS3</accession>
<feature type="signal peptide" evidence="2">
    <location>
        <begin position="1"/>
        <end position="18"/>
    </location>
</feature>
<reference evidence="3 4" key="1">
    <citation type="submission" date="2016-11" db="EMBL/GenBank/DDBJ databases">
        <title>Study of marine rhodopsin-containing bacteria.</title>
        <authorList>
            <person name="Yoshizawa S."/>
            <person name="Kumagai Y."/>
            <person name="Kogure K."/>
        </authorList>
    </citation>
    <scope>NUCLEOTIDE SEQUENCE [LARGE SCALE GENOMIC DNA]</scope>
    <source>
        <strain evidence="3 4">SG-29</strain>
    </source>
</reference>